<dbReference type="EMBL" id="WEHW01000057">
    <property type="protein sequence ID" value="KAB7649944.1"/>
    <property type="molecule type" value="Genomic_DNA"/>
</dbReference>
<evidence type="ECO:0000313" key="1">
    <source>
        <dbReference type="EMBL" id="KAB7649944.1"/>
    </source>
</evidence>
<sequence length="104" mass="11547">MATIVRKPSGLYEAQVCINGLRKAKSFQRASDAIPWAASLTLSVEDGTHPDAVLPLRHFIEEHAARIGTAHKHPRNEKVVLGYLLEDPSRTSEREMSPVVTFMP</sequence>
<organism evidence="1 2">
    <name type="scientific">Sutterella seckii</name>
    <dbReference type="NCBI Taxonomy" id="1944635"/>
    <lineage>
        <taxon>Bacteria</taxon>
        <taxon>Pseudomonadati</taxon>
        <taxon>Pseudomonadota</taxon>
        <taxon>Betaproteobacteria</taxon>
        <taxon>Burkholderiales</taxon>
        <taxon>Sutterellaceae</taxon>
        <taxon>Sutterella</taxon>
    </lineage>
</organism>
<name>A0AAI9WMA0_9BURK</name>
<reference evidence="1 2" key="1">
    <citation type="submission" date="2019-10" db="EMBL/GenBank/DDBJ databases">
        <title>Genome diversity of Sutterella seckii.</title>
        <authorList>
            <person name="Chaplin A.V."/>
            <person name="Sokolova S.R."/>
            <person name="Mosin K.A."/>
            <person name="Ivanova E.L."/>
            <person name="Kochetkova T.O."/>
            <person name="Goltsov A.Y."/>
            <person name="Trofimov D.Y."/>
            <person name="Efimov B.A."/>
        </authorList>
    </citation>
    <scope>NUCLEOTIDE SEQUENCE [LARGE SCALE GENOMIC DNA]</scope>
    <source>
        <strain evidence="1 2">ASD3426</strain>
    </source>
</reference>
<evidence type="ECO:0000313" key="2">
    <source>
        <dbReference type="Proteomes" id="UP000469462"/>
    </source>
</evidence>
<dbReference type="Proteomes" id="UP000469462">
    <property type="component" value="Unassembled WGS sequence"/>
</dbReference>
<keyword evidence="2" id="KW-1185">Reference proteome</keyword>
<protein>
    <submittedName>
        <fullName evidence="1">Uncharacterized protein</fullName>
    </submittedName>
</protein>
<dbReference type="AlphaFoldDB" id="A0AAI9WMA0"/>
<proteinExistence type="predicted"/>
<comment type="caution">
    <text evidence="1">The sequence shown here is derived from an EMBL/GenBank/DDBJ whole genome shotgun (WGS) entry which is preliminary data.</text>
</comment>
<gene>
    <name evidence="1" type="ORF">GBM96_10295</name>
</gene>
<dbReference type="RefSeq" id="WP_139687713.1">
    <property type="nucleotide sequence ID" value="NZ_WEHW01000057.1"/>
</dbReference>
<accession>A0AAI9WMA0</accession>